<protein>
    <submittedName>
        <fullName evidence="2">Uncharacterized protein</fullName>
    </submittedName>
</protein>
<feature type="region of interest" description="Disordered" evidence="1">
    <location>
        <begin position="1"/>
        <end position="41"/>
    </location>
</feature>
<accession>A0A179SIE0</accession>
<dbReference type="EMBL" id="LWHQ01000011">
    <property type="protein sequence ID" value="OAS26284.1"/>
    <property type="molecule type" value="Genomic_DNA"/>
</dbReference>
<sequence length="86" mass="8800">MLPSDGVARAPAVDRGPGDATLGSETEGALAGEVPEGVPGEAGQLRELGALQERRRRGLPLEPALLVDLQQVSELVAPLKVPPEGA</sequence>
<comment type="caution">
    <text evidence="2">The sequence shown here is derived from an EMBL/GenBank/DDBJ whole genome shotgun (WGS) entry which is preliminary data.</text>
</comment>
<evidence type="ECO:0000256" key="1">
    <source>
        <dbReference type="SAM" id="MobiDB-lite"/>
    </source>
</evidence>
<feature type="compositionally biased region" description="Low complexity" evidence="1">
    <location>
        <begin position="31"/>
        <end position="41"/>
    </location>
</feature>
<proteinExistence type="predicted"/>
<organism evidence="2 3">
    <name type="scientific">Methylobacterium platani</name>
    <dbReference type="NCBI Taxonomy" id="427683"/>
    <lineage>
        <taxon>Bacteria</taxon>
        <taxon>Pseudomonadati</taxon>
        <taxon>Pseudomonadota</taxon>
        <taxon>Alphaproteobacteria</taxon>
        <taxon>Hyphomicrobiales</taxon>
        <taxon>Methylobacteriaceae</taxon>
        <taxon>Methylobacterium</taxon>
    </lineage>
</organism>
<evidence type="ECO:0000313" key="3">
    <source>
        <dbReference type="Proteomes" id="UP000078316"/>
    </source>
</evidence>
<dbReference type="STRING" id="427683.A5481_06080"/>
<name>A0A179SIE0_9HYPH</name>
<dbReference type="Proteomes" id="UP000078316">
    <property type="component" value="Unassembled WGS sequence"/>
</dbReference>
<dbReference type="AlphaFoldDB" id="A0A179SIE0"/>
<evidence type="ECO:0000313" key="2">
    <source>
        <dbReference type="EMBL" id="OAS26284.1"/>
    </source>
</evidence>
<reference evidence="2 3" key="1">
    <citation type="submission" date="2016-04" db="EMBL/GenBank/DDBJ databases">
        <authorList>
            <person name="Evans L.H."/>
            <person name="Alamgir A."/>
            <person name="Owens N."/>
            <person name="Weber N.D."/>
            <person name="Virtaneva K."/>
            <person name="Barbian K."/>
            <person name="Babar A."/>
            <person name="Rosenke K."/>
        </authorList>
    </citation>
    <scope>NUCLEOTIDE SEQUENCE [LARGE SCALE GENOMIC DNA]</scope>
    <source>
        <strain evidence="2 3">PMB02</strain>
    </source>
</reference>
<gene>
    <name evidence="2" type="ORF">A5481_06080</name>
</gene>